<dbReference type="Gene3D" id="3.40.50.720">
    <property type="entry name" value="NAD(P)-binding Rossmann-like Domain"/>
    <property type="match status" value="2"/>
</dbReference>
<dbReference type="RefSeq" id="WP_114956133.1">
    <property type="nucleotide sequence ID" value="NZ_JBHSJF010000006.1"/>
</dbReference>
<comment type="caution">
    <text evidence="4">The sequence shown here is derived from an EMBL/GenBank/DDBJ whole genome shotgun (WGS) entry which is preliminary data.</text>
</comment>
<keyword evidence="5" id="KW-1185">Reference proteome</keyword>
<proteinExistence type="predicted"/>
<dbReference type="PANTHER" id="PTHR43333">
    <property type="entry name" value="2-HACID_DH_C DOMAIN-CONTAINING PROTEIN"/>
    <property type="match status" value="1"/>
</dbReference>
<dbReference type="Proteomes" id="UP001595796">
    <property type="component" value="Unassembled WGS sequence"/>
</dbReference>
<evidence type="ECO:0000259" key="3">
    <source>
        <dbReference type="Pfam" id="PF02826"/>
    </source>
</evidence>
<dbReference type="EMBL" id="JBHSJF010000006">
    <property type="protein sequence ID" value="MFC5068667.1"/>
    <property type="molecule type" value="Genomic_DNA"/>
</dbReference>
<feature type="domain" description="D-isomer specific 2-hydroxyacid dehydrogenase NAD-binding" evidence="3">
    <location>
        <begin position="104"/>
        <end position="275"/>
    </location>
</feature>
<keyword evidence="2" id="KW-0520">NAD</keyword>
<dbReference type="InterPro" id="IPR006140">
    <property type="entry name" value="D-isomer_DH_NAD-bd"/>
</dbReference>
<dbReference type="InterPro" id="IPR036291">
    <property type="entry name" value="NAD(P)-bd_dom_sf"/>
</dbReference>
<organism evidence="4 5">
    <name type="scientific">Flaviflagellibacter deserti</name>
    <dbReference type="NCBI Taxonomy" id="2267266"/>
    <lineage>
        <taxon>Bacteria</taxon>
        <taxon>Pseudomonadati</taxon>
        <taxon>Pseudomonadota</taxon>
        <taxon>Alphaproteobacteria</taxon>
        <taxon>Hyphomicrobiales</taxon>
        <taxon>Flaviflagellibacter</taxon>
    </lineage>
</organism>
<evidence type="ECO:0000256" key="1">
    <source>
        <dbReference type="ARBA" id="ARBA00023002"/>
    </source>
</evidence>
<dbReference type="SUPFAM" id="SSF51735">
    <property type="entry name" value="NAD(P)-binding Rossmann-fold domains"/>
    <property type="match status" value="1"/>
</dbReference>
<protein>
    <submittedName>
        <fullName evidence="4">2-hydroxyacid dehydrogenase</fullName>
    </submittedName>
</protein>
<dbReference type="PANTHER" id="PTHR43333:SF1">
    <property type="entry name" value="D-ISOMER SPECIFIC 2-HYDROXYACID DEHYDROGENASE NAD-BINDING DOMAIN-CONTAINING PROTEIN"/>
    <property type="match status" value="1"/>
</dbReference>
<dbReference type="CDD" id="cd12164">
    <property type="entry name" value="GDH_like_2"/>
    <property type="match status" value="1"/>
</dbReference>
<keyword evidence="1" id="KW-0560">Oxidoreductase</keyword>
<reference evidence="5" key="1">
    <citation type="journal article" date="2019" name="Int. J. Syst. Evol. Microbiol.">
        <title>The Global Catalogue of Microorganisms (GCM) 10K type strain sequencing project: providing services to taxonomists for standard genome sequencing and annotation.</title>
        <authorList>
            <consortium name="The Broad Institute Genomics Platform"/>
            <consortium name="The Broad Institute Genome Sequencing Center for Infectious Disease"/>
            <person name="Wu L."/>
            <person name="Ma J."/>
        </authorList>
    </citation>
    <scope>NUCLEOTIDE SEQUENCE [LARGE SCALE GENOMIC DNA]</scope>
    <source>
        <strain evidence="5">CGMCC 1.16444</strain>
    </source>
</reference>
<name>A0ABV9Z4Q7_9HYPH</name>
<evidence type="ECO:0000313" key="5">
    <source>
        <dbReference type="Proteomes" id="UP001595796"/>
    </source>
</evidence>
<gene>
    <name evidence="4" type="ORF">ACFPFW_11665</name>
</gene>
<evidence type="ECO:0000256" key="2">
    <source>
        <dbReference type="ARBA" id="ARBA00023027"/>
    </source>
</evidence>
<accession>A0ABV9Z4Q7</accession>
<dbReference type="Pfam" id="PF02826">
    <property type="entry name" value="2-Hacid_dh_C"/>
    <property type="match status" value="1"/>
</dbReference>
<dbReference type="SUPFAM" id="SSF52283">
    <property type="entry name" value="Formate/glycerate dehydrogenase catalytic domain-like"/>
    <property type="match status" value="1"/>
</dbReference>
<sequence>MRDTLIFYSQFDDFDAWRKALESGLPDLDIRRADEALDPASVRYALVWNPPAGFFARYPNLKLVINLGAGVDSLVGRDDLPDVPITRLSDPNMSRMMAGFVLFAVLRYARDIPVFERAQREHRWHYVHPREARDIRVSVLGLGELGGYAAGELVRQGFDVRGWSRSLKDIEGVSCFAGADALDQVLAETDILVVMLPATPETRGRIGARELSLLPKGAKLINVSRGDIVDQQALVAALQGGRIAEATLDVFQTEPLPADDVLWTLPNVLITPHLASIALPSSAAPQIAENIRRVRIGEKLDFCVDVKRGY</sequence>
<evidence type="ECO:0000313" key="4">
    <source>
        <dbReference type="EMBL" id="MFC5068667.1"/>
    </source>
</evidence>